<sequence length="120" mass="13449">MRGAYRTSHRRTPPAVKLQTSTYSMLPFILTMFLLATLGLIGYDYVATVDGKCSQYTDGYGTCDNNCTNFNQNHIMDHIMEMLTLQTSIRRSMGQIIMPSSTHCPLTPGYCMDSEGAETF</sequence>
<protein>
    <submittedName>
        <fullName evidence="2">Uncharacterized protein</fullName>
    </submittedName>
</protein>
<feature type="transmembrane region" description="Helical" evidence="1">
    <location>
        <begin position="21"/>
        <end position="43"/>
    </location>
</feature>
<organism evidence="3">
    <name type="scientific">Acromyrmex echinatior</name>
    <name type="common">Panamanian leafcutter ant</name>
    <name type="synonym">Acromyrmex octospinosus echinatior</name>
    <dbReference type="NCBI Taxonomy" id="103372"/>
    <lineage>
        <taxon>Eukaryota</taxon>
        <taxon>Metazoa</taxon>
        <taxon>Ecdysozoa</taxon>
        <taxon>Arthropoda</taxon>
        <taxon>Hexapoda</taxon>
        <taxon>Insecta</taxon>
        <taxon>Pterygota</taxon>
        <taxon>Neoptera</taxon>
        <taxon>Endopterygota</taxon>
        <taxon>Hymenoptera</taxon>
        <taxon>Apocrita</taxon>
        <taxon>Aculeata</taxon>
        <taxon>Formicoidea</taxon>
        <taxon>Formicidae</taxon>
        <taxon>Myrmicinae</taxon>
        <taxon>Acromyrmex</taxon>
    </lineage>
</organism>
<dbReference type="InParanoid" id="F4W3V8"/>
<evidence type="ECO:0000313" key="2">
    <source>
        <dbReference type="EMBL" id="EGI71115.1"/>
    </source>
</evidence>
<reference evidence="2" key="1">
    <citation type="submission" date="2011-02" db="EMBL/GenBank/DDBJ databases">
        <title>The genome of the leaf-cutting ant Acromyrmex echinatior suggests key adaptations to social evolution and fungus farming.</title>
        <authorList>
            <person name="Nygaard S."/>
            <person name="Zhang G."/>
        </authorList>
    </citation>
    <scope>NUCLEOTIDE SEQUENCE</scope>
</reference>
<gene>
    <name evidence="2" type="ORF">G5I_00058</name>
</gene>
<accession>F4W3V8</accession>
<evidence type="ECO:0000256" key="1">
    <source>
        <dbReference type="SAM" id="Phobius"/>
    </source>
</evidence>
<dbReference type="Pfam" id="PF24664">
    <property type="entry name" value="Monjiviricetes_fusion"/>
    <property type="match status" value="1"/>
</dbReference>
<keyword evidence="1" id="KW-0812">Transmembrane</keyword>
<keyword evidence="1" id="KW-1133">Transmembrane helix</keyword>
<keyword evidence="1" id="KW-0472">Membrane</keyword>
<keyword evidence="3" id="KW-1185">Reference proteome</keyword>
<evidence type="ECO:0000313" key="3">
    <source>
        <dbReference type="Proteomes" id="UP000007755"/>
    </source>
</evidence>
<name>F4W3V8_ACREC</name>
<proteinExistence type="predicted"/>
<dbReference type="EMBL" id="GL887485">
    <property type="protein sequence ID" value="EGI71115.1"/>
    <property type="molecule type" value="Genomic_DNA"/>
</dbReference>
<dbReference type="AlphaFoldDB" id="F4W3V8"/>
<dbReference type="Proteomes" id="UP000007755">
    <property type="component" value="Unassembled WGS sequence"/>
</dbReference>